<keyword evidence="5" id="KW-0805">Transcription regulation</keyword>
<evidence type="ECO:0000256" key="8">
    <source>
        <dbReference type="ARBA" id="ARBA00023163"/>
    </source>
</evidence>
<keyword evidence="6" id="KW-0238">DNA-binding</keyword>
<evidence type="ECO:0000256" key="2">
    <source>
        <dbReference type="ARBA" id="ARBA00022473"/>
    </source>
</evidence>
<comment type="subcellular location">
    <subcellularLocation>
        <location evidence="1">Nucleus</location>
    </subcellularLocation>
</comment>
<feature type="compositionally biased region" description="Polar residues" evidence="11">
    <location>
        <begin position="177"/>
        <end position="190"/>
    </location>
</feature>
<evidence type="ECO:0000256" key="11">
    <source>
        <dbReference type="SAM" id="MobiDB-lite"/>
    </source>
</evidence>
<sequence length="216" mass="24689">MTKTEQDESSCVEKLLSKDWKEKMERLNTSELLGDIKGTPESLAEKERQLSTMITQLISLREQLLAAHDEQKKLAASQMEKQRQQMELARQQQEQIARQQQQLLQQQHRINLLQQQIQVVQGHVPPLMIPIFPHDQRTLAAAAAQQGFLFPPGITYKPGVITTRCSSSPPPWRLQQRPDSALSSYSNYTPPNWPACRSLPEPKWRPSRSPPSRPPA</sequence>
<evidence type="ECO:0000256" key="4">
    <source>
        <dbReference type="ARBA" id="ARBA00022782"/>
    </source>
</evidence>
<keyword evidence="9" id="KW-0539">Nucleus</keyword>
<dbReference type="AlphaFoldDB" id="A0A9D3M098"/>
<reference evidence="12" key="1">
    <citation type="submission" date="2021-01" db="EMBL/GenBank/DDBJ databases">
        <title>A chromosome-scale assembly of European eel, Anguilla anguilla.</title>
        <authorList>
            <person name="Henkel C."/>
            <person name="Jong-Raadsen S.A."/>
            <person name="Dufour S."/>
            <person name="Weltzien F.-A."/>
            <person name="Palstra A.P."/>
            <person name="Pelster B."/>
            <person name="Spaink H.P."/>
            <person name="Van Den Thillart G.E."/>
            <person name="Jansen H."/>
            <person name="Zahm M."/>
            <person name="Klopp C."/>
            <person name="Cedric C."/>
            <person name="Louis A."/>
            <person name="Berthelot C."/>
            <person name="Parey E."/>
            <person name="Roest Crollius H."/>
            <person name="Montfort J."/>
            <person name="Robinson-Rechavi M."/>
            <person name="Bucao C."/>
            <person name="Bouchez O."/>
            <person name="Gislard M."/>
            <person name="Lluch J."/>
            <person name="Milhes M."/>
            <person name="Lampietro C."/>
            <person name="Lopez Roques C."/>
            <person name="Donnadieu C."/>
            <person name="Braasch I."/>
            <person name="Desvignes T."/>
            <person name="Postlethwait J."/>
            <person name="Bobe J."/>
            <person name="Guiguen Y."/>
            <person name="Dirks R."/>
        </authorList>
    </citation>
    <scope>NUCLEOTIDE SEQUENCE</scope>
    <source>
        <strain evidence="12">Tag_6206</strain>
        <tissue evidence="12">Liver</tissue>
    </source>
</reference>
<evidence type="ECO:0000313" key="12">
    <source>
        <dbReference type="EMBL" id="KAG5839169.1"/>
    </source>
</evidence>
<keyword evidence="10" id="KW-0175">Coiled coil</keyword>
<keyword evidence="7" id="KW-0010">Activator</keyword>
<dbReference type="GO" id="GO:0005634">
    <property type="term" value="C:nucleus"/>
    <property type="evidence" value="ECO:0007669"/>
    <property type="project" value="UniProtKB-SubCell"/>
</dbReference>
<evidence type="ECO:0000256" key="10">
    <source>
        <dbReference type="SAM" id="Coils"/>
    </source>
</evidence>
<evidence type="ECO:0000313" key="13">
    <source>
        <dbReference type="Proteomes" id="UP001044222"/>
    </source>
</evidence>
<dbReference type="GO" id="GO:0045165">
    <property type="term" value="P:cell fate commitment"/>
    <property type="evidence" value="ECO:0007669"/>
    <property type="project" value="TreeGrafter"/>
</dbReference>
<feature type="coiled-coil region" evidence="10">
    <location>
        <begin position="43"/>
        <end position="116"/>
    </location>
</feature>
<evidence type="ECO:0000256" key="9">
    <source>
        <dbReference type="ARBA" id="ARBA00023242"/>
    </source>
</evidence>
<dbReference type="InterPro" id="IPR051356">
    <property type="entry name" value="SOX/SOX-like_TF"/>
</dbReference>
<name>A0A9D3M098_ANGAN</name>
<proteinExistence type="predicted"/>
<dbReference type="GO" id="GO:0000978">
    <property type="term" value="F:RNA polymerase II cis-regulatory region sequence-specific DNA binding"/>
    <property type="evidence" value="ECO:0007669"/>
    <property type="project" value="TreeGrafter"/>
</dbReference>
<dbReference type="GO" id="GO:0007417">
    <property type="term" value="P:central nervous system development"/>
    <property type="evidence" value="ECO:0007669"/>
    <property type="project" value="TreeGrafter"/>
</dbReference>
<evidence type="ECO:0000256" key="3">
    <source>
        <dbReference type="ARBA" id="ARBA00022499"/>
    </source>
</evidence>
<comment type="caution">
    <text evidence="12">The sequence shown here is derived from an EMBL/GenBank/DDBJ whole genome shotgun (WGS) entry which is preliminary data.</text>
</comment>
<organism evidence="12 13">
    <name type="scientific">Anguilla anguilla</name>
    <name type="common">European freshwater eel</name>
    <name type="synonym">Muraena anguilla</name>
    <dbReference type="NCBI Taxonomy" id="7936"/>
    <lineage>
        <taxon>Eukaryota</taxon>
        <taxon>Metazoa</taxon>
        <taxon>Chordata</taxon>
        <taxon>Craniata</taxon>
        <taxon>Vertebrata</taxon>
        <taxon>Euteleostomi</taxon>
        <taxon>Actinopterygii</taxon>
        <taxon>Neopterygii</taxon>
        <taxon>Teleostei</taxon>
        <taxon>Anguilliformes</taxon>
        <taxon>Anguillidae</taxon>
        <taxon>Anguilla</taxon>
    </lineage>
</organism>
<dbReference type="Proteomes" id="UP001044222">
    <property type="component" value="Chromosome 11"/>
</dbReference>
<keyword evidence="2" id="KW-0217">Developmental protein</keyword>
<dbReference type="PANTHER" id="PTHR45789:SF1">
    <property type="entry name" value="TRANSCRIPTION FACTOR SOX-6"/>
    <property type="match status" value="1"/>
</dbReference>
<dbReference type="EMBL" id="JAFIRN010000011">
    <property type="protein sequence ID" value="KAG5839169.1"/>
    <property type="molecule type" value="Genomic_DNA"/>
</dbReference>
<evidence type="ECO:0000256" key="1">
    <source>
        <dbReference type="ARBA" id="ARBA00004123"/>
    </source>
</evidence>
<keyword evidence="3" id="KW-1017">Isopeptide bond</keyword>
<evidence type="ECO:0000256" key="7">
    <source>
        <dbReference type="ARBA" id="ARBA00023159"/>
    </source>
</evidence>
<protein>
    <submittedName>
        <fullName evidence="12">Uncharacterized protein</fullName>
    </submittedName>
</protein>
<feature type="region of interest" description="Disordered" evidence="11">
    <location>
        <begin position="166"/>
        <end position="216"/>
    </location>
</feature>
<gene>
    <name evidence="12" type="ORF">ANANG_G00202100</name>
</gene>
<keyword evidence="8" id="KW-0804">Transcription</keyword>
<dbReference type="PANTHER" id="PTHR45789">
    <property type="entry name" value="FI18025P1"/>
    <property type="match status" value="1"/>
</dbReference>
<dbReference type="GO" id="GO:0032332">
    <property type="term" value="P:positive regulation of chondrocyte differentiation"/>
    <property type="evidence" value="ECO:0007669"/>
    <property type="project" value="TreeGrafter"/>
</dbReference>
<evidence type="ECO:0000256" key="6">
    <source>
        <dbReference type="ARBA" id="ARBA00023125"/>
    </source>
</evidence>
<dbReference type="GO" id="GO:0000981">
    <property type="term" value="F:DNA-binding transcription factor activity, RNA polymerase II-specific"/>
    <property type="evidence" value="ECO:0007669"/>
    <property type="project" value="TreeGrafter"/>
</dbReference>
<keyword evidence="4" id="KW-0221">Differentiation</keyword>
<keyword evidence="13" id="KW-1185">Reference proteome</keyword>
<evidence type="ECO:0000256" key="5">
    <source>
        <dbReference type="ARBA" id="ARBA00023015"/>
    </source>
</evidence>
<accession>A0A9D3M098</accession>